<dbReference type="EMBL" id="CYTW01000001">
    <property type="protein sequence ID" value="CUJ89899.1"/>
    <property type="molecule type" value="Genomic_DNA"/>
</dbReference>
<evidence type="ECO:0000313" key="1">
    <source>
        <dbReference type="EMBL" id="CUJ89899.1"/>
    </source>
</evidence>
<evidence type="ECO:0000313" key="2">
    <source>
        <dbReference type="Proteomes" id="UP000051870"/>
    </source>
</evidence>
<protein>
    <submittedName>
        <fullName evidence="1">Uncharacterized protein</fullName>
    </submittedName>
</protein>
<accession>A0A0P1I4X5</accession>
<sequence>MPPTLTHTSRGRSTRTVIALLAAVGVLAFLHSVGTVTWVLVVLGLFAVPAAFDVLRNPVSTFDLDDGHVEWKSNTQHARVPLSQVESVRFDTRWDFSVRATLTLVDKSKMRVPQDAMPPHLALEQALKDRNIKTERHHFRVI</sequence>
<name>A0A0P1I4X5_9RHOB</name>
<gene>
    <name evidence="1" type="ORF">PH7735_01155</name>
</gene>
<reference evidence="2" key="1">
    <citation type="submission" date="2015-09" db="EMBL/GenBank/DDBJ databases">
        <authorList>
            <person name="Rodrigo-Torres Lidia"/>
            <person name="Arahal R.David."/>
        </authorList>
    </citation>
    <scope>NUCLEOTIDE SEQUENCE [LARGE SCALE GENOMIC DNA]</scope>
    <source>
        <strain evidence="2">CECT 7735</strain>
    </source>
</reference>
<dbReference type="AlphaFoldDB" id="A0A0P1I4X5"/>
<keyword evidence="2" id="KW-1185">Reference proteome</keyword>
<dbReference type="Proteomes" id="UP000051870">
    <property type="component" value="Unassembled WGS sequence"/>
</dbReference>
<organism evidence="1 2">
    <name type="scientific">Shimia thalassica</name>
    <dbReference type="NCBI Taxonomy" id="1715693"/>
    <lineage>
        <taxon>Bacteria</taxon>
        <taxon>Pseudomonadati</taxon>
        <taxon>Pseudomonadota</taxon>
        <taxon>Alphaproteobacteria</taxon>
        <taxon>Rhodobacterales</taxon>
        <taxon>Roseobacteraceae</taxon>
    </lineage>
</organism>
<dbReference type="STRING" id="1715693.PH7735_01155"/>
<proteinExistence type="predicted"/>